<reference evidence="3" key="1">
    <citation type="journal article" date="2021" name="bioRxiv">
        <title>Unraveling nitrogen, sulfur and carbon metabolic pathways and microbial community transcriptional responses to substrate deprivation and toxicity stresses in a bioreactor mimicking anoxic brackish coastal sediment conditions.</title>
        <authorList>
            <person name="Martins P.D."/>
            <person name="Echeveste M.J."/>
            <person name="Arshad A."/>
            <person name="Kurth J."/>
            <person name="Ouboter H."/>
            <person name="Jetten M.S.M."/>
            <person name="Welte C.U."/>
        </authorList>
    </citation>
    <scope>NUCLEOTIDE SEQUENCE</scope>
    <source>
        <strain evidence="3">MAG_39</strain>
    </source>
</reference>
<dbReference type="SUPFAM" id="SSF49299">
    <property type="entry name" value="PKD domain"/>
    <property type="match status" value="1"/>
</dbReference>
<evidence type="ECO:0000313" key="4">
    <source>
        <dbReference type="Proteomes" id="UP000705867"/>
    </source>
</evidence>
<dbReference type="CDD" id="cd00146">
    <property type="entry name" value="PKD"/>
    <property type="match status" value="1"/>
</dbReference>
<dbReference type="InterPro" id="IPR013783">
    <property type="entry name" value="Ig-like_fold"/>
</dbReference>
<feature type="chain" id="PRO_5037475933" evidence="1">
    <location>
        <begin position="32"/>
        <end position="315"/>
    </location>
</feature>
<dbReference type="InterPro" id="IPR000601">
    <property type="entry name" value="PKD_dom"/>
</dbReference>
<dbReference type="Gene3D" id="2.60.40.10">
    <property type="entry name" value="Immunoglobulins"/>
    <property type="match status" value="1"/>
</dbReference>
<dbReference type="PROSITE" id="PS50093">
    <property type="entry name" value="PKD"/>
    <property type="match status" value="1"/>
</dbReference>
<dbReference type="Pfam" id="PF04773">
    <property type="entry name" value="FecR"/>
    <property type="match status" value="1"/>
</dbReference>
<sequence>MRGMMTKVTVLRVVFCALFLTVAAWSGPVRAEDASVIRASRVDGAVTKNGAPLREGDIVQRDEKIVTGANSAALLSWSNGSMVEIYPDTALMVRGVTYESDRKLEKSLLSLEKGRIFAKAQVPEHLFNHFEVSSGGVVVMTQGAELALKYEEAEKKSTAWSLLGVVIVDMETQKVRIEDGQQAVVRAGAKPENPVAIQEKVKEGLVKTSKRLGGSLLADEEIASPGGPLSVKIGGVKNRRGNAPYTVKFKALVRGGSGKIKSIDWSFGDGESASGKEAKHTFTQGVYVVVLQVEDENGQKSTAQLNISVEENCGC</sequence>
<dbReference type="Pfam" id="PF18911">
    <property type="entry name" value="PKD_4"/>
    <property type="match status" value="1"/>
</dbReference>
<feature type="signal peptide" evidence="1">
    <location>
        <begin position="1"/>
        <end position="31"/>
    </location>
</feature>
<dbReference type="SMART" id="SM00089">
    <property type="entry name" value="PKD"/>
    <property type="match status" value="1"/>
</dbReference>
<feature type="domain" description="PKD" evidence="2">
    <location>
        <begin position="239"/>
        <end position="310"/>
    </location>
</feature>
<dbReference type="PANTHER" id="PTHR38731">
    <property type="entry name" value="LIPL45-RELATED LIPOPROTEIN-RELATED"/>
    <property type="match status" value="1"/>
</dbReference>
<dbReference type="EMBL" id="JAIOIV010000028">
    <property type="protein sequence ID" value="MBZ0155329.1"/>
    <property type="molecule type" value="Genomic_DNA"/>
</dbReference>
<evidence type="ECO:0000256" key="1">
    <source>
        <dbReference type="SAM" id="SignalP"/>
    </source>
</evidence>
<accession>A0A953LZA7</accession>
<dbReference type="InterPro" id="IPR035986">
    <property type="entry name" value="PKD_dom_sf"/>
</dbReference>
<evidence type="ECO:0000313" key="3">
    <source>
        <dbReference type="EMBL" id="MBZ0155329.1"/>
    </source>
</evidence>
<dbReference type="Proteomes" id="UP000705867">
    <property type="component" value="Unassembled WGS sequence"/>
</dbReference>
<evidence type="ECO:0000259" key="2">
    <source>
        <dbReference type="PROSITE" id="PS50093"/>
    </source>
</evidence>
<organism evidence="3 4">
    <name type="scientific">Candidatus Nitrobium versatile</name>
    <dbReference type="NCBI Taxonomy" id="2884831"/>
    <lineage>
        <taxon>Bacteria</taxon>
        <taxon>Pseudomonadati</taxon>
        <taxon>Nitrospirota</taxon>
        <taxon>Nitrospiria</taxon>
        <taxon>Nitrospirales</taxon>
        <taxon>Nitrospiraceae</taxon>
        <taxon>Candidatus Nitrobium</taxon>
    </lineage>
</organism>
<dbReference type="InterPro" id="IPR006860">
    <property type="entry name" value="FecR"/>
</dbReference>
<name>A0A953LZA7_9BACT</name>
<protein>
    <submittedName>
        <fullName evidence="3">FecR domain-containing protein</fullName>
    </submittedName>
</protein>
<keyword evidence="1" id="KW-0732">Signal</keyword>
<comment type="caution">
    <text evidence="3">The sequence shown here is derived from an EMBL/GenBank/DDBJ whole genome shotgun (WGS) entry which is preliminary data.</text>
</comment>
<dbReference type="Gene3D" id="2.60.120.1440">
    <property type="match status" value="1"/>
</dbReference>
<dbReference type="InterPro" id="IPR022409">
    <property type="entry name" value="PKD/Chitinase_dom"/>
</dbReference>
<reference evidence="3" key="2">
    <citation type="submission" date="2021-08" db="EMBL/GenBank/DDBJ databases">
        <authorList>
            <person name="Dalcin Martins P."/>
        </authorList>
    </citation>
    <scope>NUCLEOTIDE SEQUENCE</scope>
    <source>
        <strain evidence="3">MAG_39</strain>
    </source>
</reference>
<proteinExistence type="predicted"/>
<gene>
    <name evidence="3" type="ORF">K8I29_03830</name>
</gene>
<dbReference type="AlphaFoldDB" id="A0A953LZA7"/>